<accession>A0A4U6VEV5</accession>
<protein>
    <recommendedName>
        <fullName evidence="1">F-box domain-containing protein</fullName>
    </recommendedName>
</protein>
<name>A0A4U6VEV5_SETVI</name>
<dbReference type="PANTHER" id="PTHR31672:SF2">
    <property type="entry name" value="F-BOX DOMAIN-CONTAINING PROTEIN"/>
    <property type="match status" value="1"/>
</dbReference>
<reference evidence="2" key="1">
    <citation type="submission" date="2019-03" db="EMBL/GenBank/DDBJ databases">
        <title>WGS assembly of Setaria viridis.</title>
        <authorList>
            <person name="Huang P."/>
            <person name="Jenkins J."/>
            <person name="Grimwood J."/>
            <person name="Barry K."/>
            <person name="Healey A."/>
            <person name="Mamidi S."/>
            <person name="Sreedasyam A."/>
            <person name="Shu S."/>
            <person name="Feldman M."/>
            <person name="Wu J."/>
            <person name="Yu Y."/>
            <person name="Chen C."/>
            <person name="Johnson J."/>
            <person name="Rokhsar D."/>
            <person name="Baxter I."/>
            <person name="Schmutz J."/>
            <person name="Brutnell T."/>
            <person name="Kellogg E."/>
        </authorList>
    </citation>
    <scope>NUCLEOTIDE SEQUENCE [LARGE SCALE GENOMIC DNA]</scope>
</reference>
<dbReference type="Gramene" id="TKW25799">
    <property type="protein sequence ID" value="TKW25799"/>
    <property type="gene ID" value="SEVIR_3G142600v2"/>
</dbReference>
<dbReference type="AlphaFoldDB" id="A0A4U6VEV5"/>
<evidence type="ECO:0000259" key="1">
    <source>
        <dbReference type="SMART" id="SM00256"/>
    </source>
</evidence>
<dbReference type="Proteomes" id="UP000298652">
    <property type="component" value="Chromosome 3"/>
</dbReference>
<gene>
    <name evidence="2" type="ORF">SEVIR_3G142600v2</name>
</gene>
<dbReference type="NCBIfam" id="TIGR01640">
    <property type="entry name" value="F_box_assoc_1"/>
    <property type="match status" value="1"/>
</dbReference>
<dbReference type="InterPro" id="IPR001810">
    <property type="entry name" value="F-box_dom"/>
</dbReference>
<dbReference type="InterPro" id="IPR050796">
    <property type="entry name" value="SCF_F-box_component"/>
</dbReference>
<dbReference type="EMBL" id="CM016554">
    <property type="protein sequence ID" value="TKW25799.1"/>
    <property type="molecule type" value="Genomic_DNA"/>
</dbReference>
<dbReference type="SUPFAM" id="SSF81383">
    <property type="entry name" value="F-box domain"/>
    <property type="match status" value="1"/>
</dbReference>
<dbReference type="OMA" id="SWARRFR"/>
<dbReference type="Pfam" id="PF08268">
    <property type="entry name" value="FBA_3"/>
    <property type="match status" value="1"/>
</dbReference>
<dbReference type="Gene3D" id="1.20.1280.50">
    <property type="match status" value="1"/>
</dbReference>
<dbReference type="InterPro" id="IPR013187">
    <property type="entry name" value="F-box-assoc_dom_typ3"/>
</dbReference>
<sequence length="392" mass="44458">MSAPVATPGATTATQDLNDDVLTEILLRLPSEAVLRFRAVCKAWRRITSSPVFLAAHARRRPLELIVQRRGVSGAVLDTIPLLTLDETRRRCLPVKYPEYTGPPEPCWRGYSLIGSCDDLLLFQRGPSIDHFVYSPATRQWTMLARPPGTCMLLCGFYLHGPSGEHRILYFTDDQEGSHYVSSLEVAGARRLGPAVSVVVYSRRIPFFSLDYRGKLHWLRHPWVLFPGDALEVVYADMILAFDTVSETFRRISRPPRRSTNRGVEEFFLLEMDGKLAMAAFLDGSMDLWVLEDYDNDGSWARRFRVRLPPALRHATLAMKLGVEGQNNVILLGDCWNATVGLYHLTKKRLLKKIQFVTADGPRDFLPRTQLNTIVVRDSLKRHAFFDSRGAQ</sequence>
<organism evidence="2 3">
    <name type="scientific">Setaria viridis</name>
    <name type="common">Green bristlegrass</name>
    <name type="synonym">Setaria italica subsp. viridis</name>
    <dbReference type="NCBI Taxonomy" id="4556"/>
    <lineage>
        <taxon>Eukaryota</taxon>
        <taxon>Viridiplantae</taxon>
        <taxon>Streptophyta</taxon>
        <taxon>Embryophyta</taxon>
        <taxon>Tracheophyta</taxon>
        <taxon>Spermatophyta</taxon>
        <taxon>Magnoliopsida</taxon>
        <taxon>Liliopsida</taxon>
        <taxon>Poales</taxon>
        <taxon>Poaceae</taxon>
        <taxon>PACMAD clade</taxon>
        <taxon>Panicoideae</taxon>
        <taxon>Panicodae</taxon>
        <taxon>Paniceae</taxon>
        <taxon>Cenchrinae</taxon>
        <taxon>Setaria</taxon>
    </lineage>
</organism>
<evidence type="ECO:0000313" key="3">
    <source>
        <dbReference type="Proteomes" id="UP000298652"/>
    </source>
</evidence>
<dbReference type="CDD" id="cd22157">
    <property type="entry name" value="F-box_AtFBW1-like"/>
    <property type="match status" value="1"/>
</dbReference>
<keyword evidence="3" id="KW-1185">Reference proteome</keyword>
<dbReference type="InterPro" id="IPR036047">
    <property type="entry name" value="F-box-like_dom_sf"/>
</dbReference>
<dbReference type="PANTHER" id="PTHR31672">
    <property type="entry name" value="BNACNNG10540D PROTEIN"/>
    <property type="match status" value="1"/>
</dbReference>
<proteinExistence type="predicted"/>
<dbReference type="InterPro" id="IPR017451">
    <property type="entry name" value="F-box-assoc_interact_dom"/>
</dbReference>
<dbReference type="Pfam" id="PF00646">
    <property type="entry name" value="F-box"/>
    <property type="match status" value="1"/>
</dbReference>
<feature type="domain" description="F-box" evidence="1">
    <location>
        <begin position="17"/>
        <end position="57"/>
    </location>
</feature>
<evidence type="ECO:0000313" key="2">
    <source>
        <dbReference type="EMBL" id="TKW25799.1"/>
    </source>
</evidence>
<dbReference type="SMART" id="SM00256">
    <property type="entry name" value="FBOX"/>
    <property type="match status" value="1"/>
</dbReference>